<dbReference type="Proteomes" id="UP001141327">
    <property type="component" value="Unassembled WGS sequence"/>
</dbReference>
<evidence type="ECO:0000256" key="2">
    <source>
        <dbReference type="SAM" id="MobiDB-lite"/>
    </source>
</evidence>
<feature type="compositionally biased region" description="Low complexity" evidence="2">
    <location>
        <begin position="309"/>
        <end position="323"/>
    </location>
</feature>
<dbReference type="EMBL" id="JAPMOS010000024">
    <property type="protein sequence ID" value="KAJ4458908.1"/>
    <property type="molecule type" value="Genomic_DNA"/>
</dbReference>
<protein>
    <submittedName>
        <fullName evidence="3">Uncharacterized protein</fullName>
    </submittedName>
</protein>
<evidence type="ECO:0000256" key="1">
    <source>
        <dbReference type="SAM" id="Coils"/>
    </source>
</evidence>
<proteinExistence type="predicted"/>
<accession>A0ABQ8UI48</accession>
<gene>
    <name evidence="3" type="ORF">PAPYR_5182</name>
</gene>
<comment type="caution">
    <text evidence="3">The sequence shown here is derived from an EMBL/GenBank/DDBJ whole genome shotgun (WGS) entry which is preliminary data.</text>
</comment>
<feature type="region of interest" description="Disordered" evidence="2">
    <location>
        <begin position="242"/>
        <end position="262"/>
    </location>
</feature>
<keyword evidence="4" id="KW-1185">Reference proteome</keyword>
<evidence type="ECO:0000313" key="4">
    <source>
        <dbReference type="Proteomes" id="UP001141327"/>
    </source>
</evidence>
<feature type="coiled-coil region" evidence="1">
    <location>
        <begin position="28"/>
        <end position="69"/>
    </location>
</feature>
<feature type="region of interest" description="Disordered" evidence="2">
    <location>
        <begin position="300"/>
        <end position="323"/>
    </location>
</feature>
<sequence>MRLNSRIFELEQRLRHSEGRYAELRGIYNKTVEELRNARDIVRQTEERLHQTEERLHQTEDKLDKERQESFQKWCEDHQSEAQIIQIHNIQVCFAAQQNESSHFFRPSVPSLAFFVHALPAVVNYMGMASVDVPPRLAGSLPTDVLGLPRAMITEQLVAQEFDRLLLDERSNPYILKTRTNFAMHRSIPRLDGNGRPIMDDGSQPSLTTPDYLQVVFFDQRPFNLSFDSSAFVECPPRNALRPTPRGLRISPTSPQLPDGRPGNSYIIGEITNSFWAVQLKVSELARSFFYLRHLKEQPIPHPSPSPSSPFSAGRSSPSSTSELSEFLAPPQVEFPVPPSVPLEDSFAFFFVAVSSNPPPCVVRAFADTVRYFGFGSALDAGRFKLLFLDLATQPDKPRLVDVTAACAPSSPFAVPN</sequence>
<keyword evidence="1" id="KW-0175">Coiled coil</keyword>
<evidence type="ECO:0000313" key="3">
    <source>
        <dbReference type="EMBL" id="KAJ4458908.1"/>
    </source>
</evidence>
<name>A0ABQ8UI48_9EUKA</name>
<organism evidence="3 4">
    <name type="scientific">Paratrimastix pyriformis</name>
    <dbReference type="NCBI Taxonomy" id="342808"/>
    <lineage>
        <taxon>Eukaryota</taxon>
        <taxon>Metamonada</taxon>
        <taxon>Preaxostyla</taxon>
        <taxon>Paratrimastigidae</taxon>
        <taxon>Paratrimastix</taxon>
    </lineage>
</organism>
<reference evidence="3" key="1">
    <citation type="journal article" date="2022" name="bioRxiv">
        <title>Genomics of Preaxostyla Flagellates Illuminates Evolutionary Transitions and the Path Towards Mitochondrial Loss.</title>
        <authorList>
            <person name="Novak L.V.F."/>
            <person name="Treitli S.C."/>
            <person name="Pyrih J."/>
            <person name="Halakuc P."/>
            <person name="Pipaliya S.V."/>
            <person name="Vacek V."/>
            <person name="Brzon O."/>
            <person name="Soukal P."/>
            <person name="Eme L."/>
            <person name="Dacks J.B."/>
            <person name="Karnkowska A."/>
            <person name="Elias M."/>
            <person name="Hampl V."/>
        </authorList>
    </citation>
    <scope>NUCLEOTIDE SEQUENCE</scope>
    <source>
        <strain evidence="3">RCP-MX</strain>
    </source>
</reference>